<evidence type="ECO:0000313" key="1">
    <source>
        <dbReference type="EMBL" id="OWA51606.1"/>
    </source>
</evidence>
<organism evidence="1 2">
    <name type="scientific">Hypsibius exemplaris</name>
    <name type="common">Freshwater tardigrade</name>
    <dbReference type="NCBI Taxonomy" id="2072580"/>
    <lineage>
        <taxon>Eukaryota</taxon>
        <taxon>Metazoa</taxon>
        <taxon>Ecdysozoa</taxon>
        <taxon>Tardigrada</taxon>
        <taxon>Eutardigrada</taxon>
        <taxon>Parachela</taxon>
        <taxon>Hypsibioidea</taxon>
        <taxon>Hypsibiidae</taxon>
        <taxon>Hypsibius</taxon>
    </lineage>
</organism>
<name>A0A9X6RLC0_HYPEX</name>
<reference evidence="2" key="1">
    <citation type="submission" date="2017-01" db="EMBL/GenBank/DDBJ databases">
        <title>Comparative genomics of anhydrobiosis in the tardigrade Hypsibius dujardini.</title>
        <authorList>
            <person name="Yoshida Y."/>
            <person name="Koutsovoulos G."/>
            <person name="Laetsch D."/>
            <person name="Stevens L."/>
            <person name="Kumar S."/>
            <person name="Horikawa D."/>
            <person name="Ishino K."/>
            <person name="Komine S."/>
            <person name="Tomita M."/>
            <person name="Blaxter M."/>
            <person name="Arakawa K."/>
        </authorList>
    </citation>
    <scope>NUCLEOTIDE SEQUENCE [LARGE SCALE GENOMIC DNA]</scope>
    <source>
        <strain evidence="2">Z151</strain>
    </source>
</reference>
<gene>
    <name evidence="1" type="ORF">BV898_16081</name>
</gene>
<evidence type="ECO:0000313" key="2">
    <source>
        <dbReference type="Proteomes" id="UP000192578"/>
    </source>
</evidence>
<sequence>MHCTWTFLHTVCIVNLGQRGIPPPPVPLGYAVPLAMRSQRNYHSERMPDTLLENNSVYPARLSSLDSRSFHYFRIKTTLWTPSGCTDMPDTNMYDILEIRRDATEPDIKLVHNHFLLNMPHFRAEVVN</sequence>
<dbReference type="AlphaFoldDB" id="A0A9X6RLC0"/>
<dbReference type="Proteomes" id="UP000192578">
    <property type="component" value="Unassembled WGS sequence"/>
</dbReference>
<protein>
    <submittedName>
        <fullName evidence="1">Uncharacterized protein</fullName>
    </submittedName>
</protein>
<dbReference type="EMBL" id="MTYJ01000232">
    <property type="protein sequence ID" value="OWA51606.1"/>
    <property type="molecule type" value="Genomic_DNA"/>
</dbReference>
<accession>A0A9X6RLC0</accession>
<comment type="caution">
    <text evidence="1">The sequence shown here is derived from an EMBL/GenBank/DDBJ whole genome shotgun (WGS) entry which is preliminary data.</text>
</comment>
<proteinExistence type="predicted"/>
<keyword evidence="2" id="KW-1185">Reference proteome</keyword>